<sequence length="343" mass="38445">MSKELKTLGIDLAKNIFQLHGVNSAGKQVLSKRLNREQFIEFMSNCTSCLVGIEACSGAHYWARTLQSLGHEVKMIAPQFVKPYVMANKNDKNDARGITEAVTRREMKFVAIKTAAQQDVLMVHRIRELLVKQRTAQANQIRGLLNEYGVILPQGIRQVRQLMEQLDEHKSHLSSTAYALFIRLYEQFKAIDNEVNFYDQEIKAQAMDNPLCCEVMKIEGIGPMTASAIVASIGDPKVFKNGREVSAWLGLTPKQHSSGHKVRLAGISKRGDRYLRTLLIHGARTVTRYCDNKTDKKSLWVARKKRHHGANKAAVALANKNARIIWAIMATGACYQPELACAA</sequence>
<dbReference type="EMBL" id="UGNY01000001">
    <property type="protein sequence ID" value="STX38785.1"/>
    <property type="molecule type" value="Genomic_DNA"/>
</dbReference>
<dbReference type="PANTHER" id="PTHR33055:SF3">
    <property type="entry name" value="PUTATIVE TRANSPOSASE FOR IS117-RELATED"/>
    <property type="match status" value="1"/>
</dbReference>
<evidence type="ECO:0000259" key="2">
    <source>
        <dbReference type="Pfam" id="PF02371"/>
    </source>
</evidence>
<protein>
    <submittedName>
        <fullName evidence="3">Transposase</fullName>
    </submittedName>
</protein>
<dbReference type="Pfam" id="PF02371">
    <property type="entry name" value="Transposase_20"/>
    <property type="match status" value="1"/>
</dbReference>
<evidence type="ECO:0000313" key="4">
    <source>
        <dbReference type="EMBL" id="STX37340.1"/>
    </source>
</evidence>
<feature type="domain" description="Transposase IS110-like N-terminal" evidence="1">
    <location>
        <begin position="8"/>
        <end position="148"/>
    </location>
</feature>
<evidence type="ECO:0000313" key="3">
    <source>
        <dbReference type="EMBL" id="STX37319.1"/>
    </source>
</evidence>
<dbReference type="AlphaFoldDB" id="A0A378IQC3"/>
<dbReference type="GO" id="GO:0003677">
    <property type="term" value="F:DNA binding"/>
    <property type="evidence" value="ECO:0007669"/>
    <property type="project" value="InterPro"/>
</dbReference>
<evidence type="ECO:0000313" key="6">
    <source>
        <dbReference type="Proteomes" id="UP000254033"/>
    </source>
</evidence>
<accession>A0A378IQC3</accession>
<dbReference type="EMBL" id="UGNY01000001">
    <property type="protein sequence ID" value="STX37340.1"/>
    <property type="molecule type" value="Genomic_DNA"/>
</dbReference>
<dbReference type="GO" id="GO:0006313">
    <property type="term" value="P:DNA transposition"/>
    <property type="evidence" value="ECO:0007669"/>
    <property type="project" value="InterPro"/>
</dbReference>
<dbReference type="Proteomes" id="UP000254033">
    <property type="component" value="Unassembled WGS sequence"/>
</dbReference>
<evidence type="ECO:0000313" key="5">
    <source>
        <dbReference type="EMBL" id="STX38785.1"/>
    </source>
</evidence>
<dbReference type="PANTHER" id="PTHR33055">
    <property type="entry name" value="TRANSPOSASE FOR INSERTION SEQUENCE ELEMENT IS1111A"/>
    <property type="match status" value="1"/>
</dbReference>
<dbReference type="InterPro" id="IPR003346">
    <property type="entry name" value="Transposase_20"/>
</dbReference>
<gene>
    <name evidence="3" type="ORF">NCTC11978_00481</name>
    <name evidence="4" type="ORF">NCTC11978_00502</name>
    <name evidence="5" type="ORF">NCTC11978_01974</name>
</gene>
<dbReference type="RefSeq" id="WP_115176350.1">
    <property type="nucleotide sequence ID" value="NZ_UGNY01000001.1"/>
</dbReference>
<dbReference type="Pfam" id="PF01548">
    <property type="entry name" value="DEDD_Tnp_IS110"/>
    <property type="match status" value="1"/>
</dbReference>
<dbReference type="InterPro" id="IPR047650">
    <property type="entry name" value="Transpos_IS110"/>
</dbReference>
<dbReference type="NCBIfam" id="NF033542">
    <property type="entry name" value="transpos_IS110"/>
    <property type="match status" value="1"/>
</dbReference>
<evidence type="ECO:0000259" key="1">
    <source>
        <dbReference type="Pfam" id="PF01548"/>
    </source>
</evidence>
<dbReference type="InterPro" id="IPR002525">
    <property type="entry name" value="Transp_IS110-like_N"/>
</dbReference>
<feature type="domain" description="Transposase IS116/IS110/IS902 C-terminal" evidence="2">
    <location>
        <begin position="215"/>
        <end position="289"/>
    </location>
</feature>
<dbReference type="GO" id="GO:0004803">
    <property type="term" value="F:transposase activity"/>
    <property type="evidence" value="ECO:0007669"/>
    <property type="project" value="InterPro"/>
</dbReference>
<organism evidence="3 6">
    <name type="scientific">Legionella feeleii</name>
    <dbReference type="NCBI Taxonomy" id="453"/>
    <lineage>
        <taxon>Bacteria</taxon>
        <taxon>Pseudomonadati</taxon>
        <taxon>Pseudomonadota</taxon>
        <taxon>Gammaproteobacteria</taxon>
        <taxon>Legionellales</taxon>
        <taxon>Legionellaceae</taxon>
        <taxon>Legionella</taxon>
    </lineage>
</organism>
<dbReference type="EMBL" id="UGNY01000001">
    <property type="protein sequence ID" value="STX37319.1"/>
    <property type="molecule type" value="Genomic_DNA"/>
</dbReference>
<reference evidence="3 6" key="1">
    <citation type="submission" date="2018-06" db="EMBL/GenBank/DDBJ databases">
        <authorList>
            <consortium name="Pathogen Informatics"/>
            <person name="Doyle S."/>
        </authorList>
    </citation>
    <scope>NUCLEOTIDE SEQUENCE [LARGE SCALE GENOMIC DNA]</scope>
    <source>
        <strain evidence="3 6">NCTC11978</strain>
    </source>
</reference>
<proteinExistence type="predicted"/>
<name>A0A378IQC3_9GAMM</name>